<dbReference type="RefSeq" id="WP_146842994.1">
    <property type="nucleotide sequence ID" value="NZ_BJWG01000008.1"/>
</dbReference>
<evidence type="ECO:0000313" key="3">
    <source>
        <dbReference type="EMBL" id="GEL95349.1"/>
    </source>
</evidence>
<gene>
    <name evidence="3" type="ORF">CCO02nite_20070</name>
</gene>
<keyword evidence="2" id="KW-1133">Transmembrane helix</keyword>
<keyword evidence="2" id="KW-0812">Transmembrane</keyword>
<accession>A0A511JC61</accession>
<comment type="caution">
    <text evidence="3">The sequence shown here is derived from an EMBL/GenBank/DDBJ whole genome shotgun (WGS) entry which is preliminary data.</text>
</comment>
<proteinExistence type="predicted"/>
<organism evidence="3 4">
    <name type="scientific">Cellulomonas composti</name>
    <dbReference type="NCBI Taxonomy" id="266130"/>
    <lineage>
        <taxon>Bacteria</taxon>
        <taxon>Bacillati</taxon>
        <taxon>Actinomycetota</taxon>
        <taxon>Actinomycetes</taxon>
        <taxon>Micrococcales</taxon>
        <taxon>Cellulomonadaceae</taxon>
        <taxon>Cellulomonas</taxon>
    </lineage>
</organism>
<name>A0A511JC61_9CELL</name>
<keyword evidence="4" id="KW-1185">Reference proteome</keyword>
<dbReference type="AlphaFoldDB" id="A0A511JC61"/>
<evidence type="ECO:0000256" key="1">
    <source>
        <dbReference type="SAM" id="MobiDB-lite"/>
    </source>
</evidence>
<sequence length="132" mass="14891">MVDNPLLAAVHGVAQDLRDMRADLTGRMDAMVTRREHDAEVRRLDAEAQSTRDLLLAHEQSADRRLDAQRAEQRAADEQIREQIAEGERRREEAQIAAAERRKADRRWTATWTLGAAAFMVTASTAARAWLG</sequence>
<reference evidence="3 4" key="1">
    <citation type="submission" date="2019-07" db="EMBL/GenBank/DDBJ databases">
        <title>Whole genome shotgun sequence of Cellulomonas composti NBRC 100758.</title>
        <authorList>
            <person name="Hosoyama A."/>
            <person name="Uohara A."/>
            <person name="Ohji S."/>
            <person name="Ichikawa N."/>
        </authorList>
    </citation>
    <scope>NUCLEOTIDE SEQUENCE [LARGE SCALE GENOMIC DNA]</scope>
    <source>
        <strain evidence="3 4">NBRC 100758</strain>
    </source>
</reference>
<feature type="region of interest" description="Disordered" evidence="1">
    <location>
        <begin position="59"/>
        <end position="100"/>
    </location>
</feature>
<feature type="compositionally biased region" description="Basic and acidic residues" evidence="1">
    <location>
        <begin position="60"/>
        <end position="100"/>
    </location>
</feature>
<evidence type="ECO:0000313" key="4">
    <source>
        <dbReference type="Proteomes" id="UP000321720"/>
    </source>
</evidence>
<feature type="transmembrane region" description="Helical" evidence="2">
    <location>
        <begin position="110"/>
        <end position="131"/>
    </location>
</feature>
<dbReference type="OrthoDB" id="10005226at2"/>
<protein>
    <submittedName>
        <fullName evidence="3">Uncharacterized protein</fullName>
    </submittedName>
</protein>
<dbReference type="EMBL" id="BJWG01000008">
    <property type="protein sequence ID" value="GEL95349.1"/>
    <property type="molecule type" value="Genomic_DNA"/>
</dbReference>
<dbReference type="Proteomes" id="UP000321720">
    <property type="component" value="Unassembled WGS sequence"/>
</dbReference>
<keyword evidence="2" id="KW-0472">Membrane</keyword>
<evidence type="ECO:0000256" key="2">
    <source>
        <dbReference type="SAM" id="Phobius"/>
    </source>
</evidence>